<name>A0A940IEE9_9BACT</name>
<evidence type="ECO:0000313" key="3">
    <source>
        <dbReference type="Proteomes" id="UP000712007"/>
    </source>
</evidence>
<proteinExistence type="predicted"/>
<dbReference type="Pfam" id="PF14109">
    <property type="entry name" value="GldH_lipo"/>
    <property type="match status" value="1"/>
</dbReference>
<gene>
    <name evidence="2" type="ORF">IAC51_06085</name>
</gene>
<dbReference type="EMBL" id="JADIMV010000104">
    <property type="protein sequence ID" value="MBO8440203.1"/>
    <property type="molecule type" value="Genomic_DNA"/>
</dbReference>
<feature type="chain" id="PRO_5037451887" evidence="1">
    <location>
        <begin position="22"/>
        <end position="162"/>
    </location>
</feature>
<dbReference type="InterPro" id="IPR020018">
    <property type="entry name" value="Motility-assoc_lipoprot_GldH"/>
</dbReference>
<keyword evidence="2" id="KW-0449">Lipoprotein</keyword>
<sequence>MMRYILIWTLGLCAALLVSCSGDTCYSESREVSPDGWSMDSVLRFPVMFTPEILDETDDFRVNIMVRNDDGYAWQNLWLFIDRMGADSVAARDTVEIFLSDNSGRWIGSGVGSLHTLSEVYIDTLHVGRPGEYMFEVRHGMRMENLDGICNIGLSVEKIAHQ</sequence>
<dbReference type="NCBIfam" id="TIGR03511">
    <property type="entry name" value="GldH_lipo"/>
    <property type="match status" value="1"/>
</dbReference>
<dbReference type="AlphaFoldDB" id="A0A940IEE9"/>
<keyword evidence="1" id="KW-0732">Signal</keyword>
<organism evidence="2 3">
    <name type="scientific">Candidatus Aphodosoma intestinipullorum</name>
    <dbReference type="NCBI Taxonomy" id="2840674"/>
    <lineage>
        <taxon>Bacteria</taxon>
        <taxon>Pseudomonadati</taxon>
        <taxon>Bacteroidota</taxon>
        <taxon>Bacteroidia</taxon>
        <taxon>Bacteroidales</taxon>
        <taxon>Candidatus Aphodosoma</taxon>
    </lineage>
</organism>
<dbReference type="Proteomes" id="UP000712007">
    <property type="component" value="Unassembled WGS sequence"/>
</dbReference>
<feature type="signal peptide" evidence="1">
    <location>
        <begin position="1"/>
        <end position="21"/>
    </location>
</feature>
<comment type="caution">
    <text evidence="2">The sequence shown here is derived from an EMBL/GenBank/DDBJ whole genome shotgun (WGS) entry which is preliminary data.</text>
</comment>
<reference evidence="2" key="2">
    <citation type="journal article" date="2021" name="PeerJ">
        <title>Extensive microbial diversity within the chicken gut microbiome revealed by metagenomics and culture.</title>
        <authorList>
            <person name="Gilroy R."/>
            <person name="Ravi A."/>
            <person name="Getino M."/>
            <person name="Pursley I."/>
            <person name="Horton D.L."/>
            <person name="Alikhan N.F."/>
            <person name="Baker D."/>
            <person name="Gharbi K."/>
            <person name="Hall N."/>
            <person name="Watson M."/>
            <person name="Adriaenssens E.M."/>
            <person name="Foster-Nyarko E."/>
            <person name="Jarju S."/>
            <person name="Secka A."/>
            <person name="Antonio M."/>
            <person name="Oren A."/>
            <person name="Chaudhuri R.R."/>
            <person name="La Ragione R."/>
            <person name="Hildebrand F."/>
            <person name="Pallen M.J."/>
        </authorList>
    </citation>
    <scope>NUCLEOTIDE SEQUENCE</scope>
    <source>
        <strain evidence="2">3924</strain>
    </source>
</reference>
<reference evidence="2" key="1">
    <citation type="submission" date="2020-10" db="EMBL/GenBank/DDBJ databases">
        <authorList>
            <person name="Gilroy R."/>
        </authorList>
    </citation>
    <scope>NUCLEOTIDE SEQUENCE</scope>
    <source>
        <strain evidence="2">3924</strain>
    </source>
</reference>
<evidence type="ECO:0000313" key="2">
    <source>
        <dbReference type="EMBL" id="MBO8440203.1"/>
    </source>
</evidence>
<dbReference type="PROSITE" id="PS51257">
    <property type="entry name" value="PROKAR_LIPOPROTEIN"/>
    <property type="match status" value="1"/>
</dbReference>
<evidence type="ECO:0000256" key="1">
    <source>
        <dbReference type="SAM" id="SignalP"/>
    </source>
</evidence>
<protein>
    <submittedName>
        <fullName evidence="2">Gliding motility lipoprotein GldH</fullName>
    </submittedName>
</protein>
<accession>A0A940IEE9</accession>